<evidence type="ECO:0000313" key="2">
    <source>
        <dbReference type="Proteomes" id="UP000077315"/>
    </source>
</evidence>
<dbReference type="VEuPathDB" id="FungiDB:PHYBLDRAFT_139367"/>
<gene>
    <name evidence="1" type="ORF">PHYBLDRAFT_139367</name>
</gene>
<reference evidence="2" key="1">
    <citation type="submission" date="2015-06" db="EMBL/GenBank/DDBJ databases">
        <title>Expansion of signal transduction pathways in fungi by whole-genome duplication.</title>
        <authorList>
            <consortium name="DOE Joint Genome Institute"/>
            <person name="Corrochano L.M."/>
            <person name="Kuo A."/>
            <person name="Marcet-Houben M."/>
            <person name="Polaino S."/>
            <person name="Salamov A."/>
            <person name="Villalobos J.M."/>
            <person name="Alvarez M.I."/>
            <person name="Avalos J."/>
            <person name="Benito E.P."/>
            <person name="Benoit I."/>
            <person name="Burger G."/>
            <person name="Camino L.P."/>
            <person name="Canovas D."/>
            <person name="Cerda-Olmedo E."/>
            <person name="Cheng J.-F."/>
            <person name="Dominguez A."/>
            <person name="Elias M."/>
            <person name="Eslava A.P."/>
            <person name="Glaser F."/>
            <person name="Grimwood J."/>
            <person name="Gutierrez G."/>
            <person name="Heitman J."/>
            <person name="Henrissat B."/>
            <person name="Iturriaga E.A."/>
            <person name="Lang B.F."/>
            <person name="Lavin J.L."/>
            <person name="Lee S."/>
            <person name="Li W."/>
            <person name="Lindquist E."/>
            <person name="Lopez-Garcia S."/>
            <person name="Luque E.M."/>
            <person name="Marcos A.T."/>
            <person name="Martin J."/>
            <person name="McCluskey K."/>
            <person name="Medina H.R."/>
            <person name="Miralles-Duran A."/>
            <person name="Miyazaki A."/>
            <person name="Munoz-Torres E."/>
            <person name="Oguiza J.A."/>
            <person name="Ohm R."/>
            <person name="Olmedo M."/>
            <person name="Orejas M."/>
            <person name="Ortiz-Castellanos L."/>
            <person name="Pisabarro A.G."/>
            <person name="Rodriguez-Romero J."/>
            <person name="Ruiz-Herrera J."/>
            <person name="Ruiz-Vazquez R."/>
            <person name="Sanz C."/>
            <person name="Schackwitz W."/>
            <person name="Schmutz J."/>
            <person name="Shahriari M."/>
            <person name="Shelest E."/>
            <person name="Silva-Franco F."/>
            <person name="Soanes D."/>
            <person name="Syed K."/>
            <person name="Tagua V.G."/>
            <person name="Talbot N.J."/>
            <person name="Thon M."/>
            <person name="De vries R.P."/>
            <person name="Wiebenga A."/>
            <person name="Yadav J.S."/>
            <person name="Braun E.L."/>
            <person name="Baker S."/>
            <person name="Garre V."/>
            <person name="Horwitz B."/>
            <person name="Torres-Martinez S."/>
            <person name="Idnurm A."/>
            <person name="Herrera-Estrella A."/>
            <person name="Gabaldon T."/>
            <person name="Grigoriev I.V."/>
        </authorList>
    </citation>
    <scope>NUCLEOTIDE SEQUENCE [LARGE SCALE GENOMIC DNA]</scope>
    <source>
        <strain evidence="2">NRRL 1555(-)</strain>
    </source>
</reference>
<accession>A0A162YA73</accession>
<dbReference type="InParanoid" id="A0A162YA73"/>
<keyword evidence="2" id="KW-1185">Reference proteome</keyword>
<organism evidence="1 2">
    <name type="scientific">Phycomyces blakesleeanus (strain ATCC 8743b / DSM 1359 / FGSC 10004 / NBRC 33097 / NRRL 1555)</name>
    <dbReference type="NCBI Taxonomy" id="763407"/>
    <lineage>
        <taxon>Eukaryota</taxon>
        <taxon>Fungi</taxon>
        <taxon>Fungi incertae sedis</taxon>
        <taxon>Mucoromycota</taxon>
        <taxon>Mucoromycotina</taxon>
        <taxon>Mucoromycetes</taxon>
        <taxon>Mucorales</taxon>
        <taxon>Phycomycetaceae</taxon>
        <taxon>Phycomyces</taxon>
    </lineage>
</organism>
<dbReference type="Proteomes" id="UP000077315">
    <property type="component" value="Unassembled WGS sequence"/>
</dbReference>
<dbReference type="RefSeq" id="XP_018297375.1">
    <property type="nucleotide sequence ID" value="XM_018430206.1"/>
</dbReference>
<sequence length="353" mass="39342">MIDFVHACCHLVKPSITFDDINTVHRHLEKFYEKCNKVYTTKILTSLFLPVLSKFVYSSTPVLTLISASSTIVQLPFILQAFVDSSETTRIPILGKEPLPRTSFPPLEKSFQTMVNNHQSIAPAPSPEYTELLRRLTAIEESLKTMDSNIGIVIKGNKDSLEILDSIANASGERLAVIAPTTISAFASTFFGIPSATPSVAPSVGPVVLTGANTGKLSKQDRTRVLLMHDLHAYLAPKVVGTSVQKHFDCCKLTYHTFKTEIDVKVGKSCNRLLQKEAMSEGKSKDNMPEVLSNCAICTYNHFLMVVDDFIRNHMDFNLCQMLKRSFGRDAVLAVLARLTSLLPHWDFRDEFQ</sequence>
<dbReference type="AlphaFoldDB" id="A0A162YA73"/>
<evidence type="ECO:0000313" key="1">
    <source>
        <dbReference type="EMBL" id="OAD79335.1"/>
    </source>
</evidence>
<proteinExistence type="predicted"/>
<dbReference type="GeneID" id="28991112"/>
<dbReference type="EMBL" id="KV440972">
    <property type="protein sequence ID" value="OAD79335.1"/>
    <property type="molecule type" value="Genomic_DNA"/>
</dbReference>
<protein>
    <submittedName>
        <fullName evidence="1">Uncharacterized protein</fullName>
    </submittedName>
</protein>
<name>A0A162YA73_PHYB8</name>